<protein>
    <submittedName>
        <fullName evidence="1">Uncharacterized protein</fullName>
    </submittedName>
</protein>
<organism evidence="1 2">
    <name type="scientific">Glossina palpalis gambiensis</name>
    <dbReference type="NCBI Taxonomy" id="67801"/>
    <lineage>
        <taxon>Eukaryota</taxon>
        <taxon>Metazoa</taxon>
        <taxon>Ecdysozoa</taxon>
        <taxon>Arthropoda</taxon>
        <taxon>Hexapoda</taxon>
        <taxon>Insecta</taxon>
        <taxon>Pterygota</taxon>
        <taxon>Neoptera</taxon>
        <taxon>Endopterygota</taxon>
        <taxon>Diptera</taxon>
        <taxon>Brachycera</taxon>
        <taxon>Muscomorpha</taxon>
        <taxon>Hippoboscoidea</taxon>
        <taxon>Glossinidae</taxon>
        <taxon>Glossina</taxon>
    </lineage>
</organism>
<evidence type="ECO:0000313" key="1">
    <source>
        <dbReference type="EnsemblMetazoa" id="GPPI027445-PA"/>
    </source>
</evidence>
<accession>A0A1B0BEJ9</accession>
<evidence type="ECO:0000313" key="2">
    <source>
        <dbReference type="Proteomes" id="UP000092460"/>
    </source>
</evidence>
<dbReference type="VEuPathDB" id="VectorBase:GPPI027445"/>
<sequence>MDSLFPMQYNLLETSFVVFKTAKLIVKRSINGFSSLTALIIPIKPVNISALVRKISLSGNSKGFGLPLPGNSIVKAIAVELLAQIQDEAHCIHLSEDRSVPIQSGLAGFLDLRHNRSYSQRRNMNV</sequence>
<proteinExistence type="predicted"/>
<dbReference type="AlphaFoldDB" id="A0A1B0BEJ9"/>
<dbReference type="EMBL" id="JXJN01012914">
    <property type="status" value="NOT_ANNOTATED_CDS"/>
    <property type="molecule type" value="Genomic_DNA"/>
</dbReference>
<dbReference type="EnsemblMetazoa" id="GPPI027445-RA">
    <property type="protein sequence ID" value="GPPI027445-PA"/>
    <property type="gene ID" value="GPPI027445"/>
</dbReference>
<reference evidence="2" key="1">
    <citation type="submission" date="2015-01" db="EMBL/GenBank/DDBJ databases">
        <authorList>
            <person name="Aksoy S."/>
            <person name="Warren W."/>
            <person name="Wilson R.K."/>
        </authorList>
    </citation>
    <scope>NUCLEOTIDE SEQUENCE [LARGE SCALE GENOMIC DNA]</scope>
    <source>
        <strain evidence="2">IAEA</strain>
    </source>
</reference>
<reference evidence="1" key="2">
    <citation type="submission" date="2020-05" db="UniProtKB">
        <authorList>
            <consortium name="EnsemblMetazoa"/>
        </authorList>
    </citation>
    <scope>IDENTIFICATION</scope>
    <source>
        <strain evidence="1">IAEA</strain>
    </source>
</reference>
<name>A0A1B0BEJ9_9MUSC</name>
<keyword evidence="2" id="KW-1185">Reference proteome</keyword>
<dbReference type="Proteomes" id="UP000092460">
    <property type="component" value="Unassembled WGS sequence"/>
</dbReference>